<feature type="compositionally biased region" description="Polar residues" evidence="1">
    <location>
        <begin position="342"/>
        <end position="351"/>
    </location>
</feature>
<feature type="compositionally biased region" description="Polar residues" evidence="1">
    <location>
        <begin position="691"/>
        <end position="721"/>
    </location>
</feature>
<protein>
    <submittedName>
        <fullName evidence="4">CRIB domain-containing protein</fullName>
    </submittedName>
</protein>
<dbReference type="InterPro" id="IPR000095">
    <property type="entry name" value="CRIB_dom"/>
</dbReference>
<dbReference type="STRING" id="451379.A0A0N5ANC2"/>
<feature type="region of interest" description="Disordered" evidence="1">
    <location>
        <begin position="691"/>
        <end position="808"/>
    </location>
</feature>
<feature type="compositionally biased region" description="Polar residues" evidence="1">
    <location>
        <begin position="774"/>
        <end position="783"/>
    </location>
</feature>
<feature type="compositionally biased region" description="Pro residues" evidence="1">
    <location>
        <begin position="784"/>
        <end position="793"/>
    </location>
</feature>
<feature type="region of interest" description="Disordered" evidence="1">
    <location>
        <begin position="34"/>
        <end position="53"/>
    </location>
</feature>
<reference evidence="4" key="1">
    <citation type="submission" date="2017-02" db="UniProtKB">
        <authorList>
            <consortium name="WormBaseParasite"/>
        </authorList>
    </citation>
    <scope>IDENTIFICATION</scope>
</reference>
<evidence type="ECO:0000313" key="4">
    <source>
        <dbReference type="WBParaSite" id="SMUV_0000610601-mRNA-1"/>
    </source>
</evidence>
<dbReference type="WBParaSite" id="SMUV_0000610601-mRNA-1">
    <property type="protein sequence ID" value="SMUV_0000610601-mRNA-1"/>
    <property type="gene ID" value="SMUV_0000610601"/>
</dbReference>
<feature type="compositionally biased region" description="Low complexity" evidence="1">
    <location>
        <begin position="325"/>
        <end position="336"/>
    </location>
</feature>
<evidence type="ECO:0000259" key="2">
    <source>
        <dbReference type="PROSITE" id="PS50108"/>
    </source>
</evidence>
<evidence type="ECO:0000256" key="1">
    <source>
        <dbReference type="SAM" id="MobiDB-lite"/>
    </source>
</evidence>
<feature type="domain" description="CRIB" evidence="2">
    <location>
        <begin position="58"/>
        <end position="71"/>
    </location>
</feature>
<feature type="compositionally biased region" description="Polar residues" evidence="1">
    <location>
        <begin position="497"/>
        <end position="508"/>
    </location>
</feature>
<feature type="region of interest" description="Disordered" evidence="1">
    <location>
        <begin position="325"/>
        <end position="352"/>
    </location>
</feature>
<accession>A0A0N5ANC2</accession>
<feature type="compositionally biased region" description="Basic and acidic residues" evidence="1">
    <location>
        <begin position="752"/>
        <end position="773"/>
    </location>
</feature>
<organism evidence="3 4">
    <name type="scientific">Syphacia muris</name>
    <dbReference type="NCBI Taxonomy" id="451379"/>
    <lineage>
        <taxon>Eukaryota</taxon>
        <taxon>Metazoa</taxon>
        <taxon>Ecdysozoa</taxon>
        <taxon>Nematoda</taxon>
        <taxon>Chromadorea</taxon>
        <taxon>Rhabditida</taxon>
        <taxon>Spirurina</taxon>
        <taxon>Oxyuridomorpha</taxon>
        <taxon>Oxyuroidea</taxon>
        <taxon>Oxyuridae</taxon>
        <taxon>Syphacia</taxon>
    </lineage>
</organism>
<dbReference type="Proteomes" id="UP000046393">
    <property type="component" value="Unplaced"/>
</dbReference>
<sequence>MRLFNPSSLQKIPYDVNEFDSPTNYKRNVPIVSPGSKKVRPQQLTTARKSSKIEAEDVSVPSNFEHLAHIEKDSNENNFILPKAQNDVSVRNIFLMINQSIDEAVRFPKPTELSNSVDNAYEGCANLGSPSAWNKLSGPTNTSKRNGTAFESSECMYNSSIPRPTLKPERIFMNTNNQVDQYSKMALEPEELPLPRRKYLSYIQNSDLAYSPMTPLDEQFSNYGQCNSKCPEYGNAEKRDVLNADILSPAAEDFEKVFNDFDRVLNEQDDTLSVHPEALLEPTNSFKSCEQLGNDTEKKGVKELAELLHKSIYNSTRRQRAAFQNELSNNESTSSEALKSDNLCNENMPESHSNRKELKLVNIYGLGDSKTISEIIASKKRDKTKPSPPPATAKPKLRLVDVDNQLNGYDDIQTDDAEAVNAIDYFDTDTSDEPLAKGSSNLKNFSTQGQDLGNEHKILYFKSSEYDRSTKNKASKNDYQPEQLNVSSPTVCVSRNAFSPKINTNPEMSNEKRKKDSGYNSPTNDMQIKAVEKNFEECAEEHTYSNLPCCGTSSDVQTKRFLDNAKAYRITPNALEKKPNQELKCKDNTAFCGYESKTNLNNSLSLNTTNMDYDIIIGKGCHLKSDIDSSKMFLEKPGTSAGAQPSDLTMLESSDVCDAVKWRGITDSDEIVSSDPMDVCVEQKTAKQQNILSNNSSGFNDSNLELQSDSAENSQESLKQPQETRKKPIPKPRSRPIQSASSPQKAFPNENVRFRDVRSMSANHLERISERSELTSFLDSKTTPAPPAPPPRPSLKNGSGADSSEAEE</sequence>
<evidence type="ECO:0000313" key="3">
    <source>
        <dbReference type="Proteomes" id="UP000046393"/>
    </source>
</evidence>
<proteinExistence type="predicted"/>
<keyword evidence="3" id="KW-1185">Reference proteome</keyword>
<name>A0A0N5ANC2_9BILA</name>
<dbReference type="PROSITE" id="PS50108">
    <property type="entry name" value="CRIB"/>
    <property type="match status" value="1"/>
</dbReference>
<dbReference type="AlphaFoldDB" id="A0A0N5ANC2"/>
<feature type="region of interest" description="Disordered" evidence="1">
    <location>
        <begin position="497"/>
        <end position="524"/>
    </location>
</feature>